<reference evidence="1 2" key="1">
    <citation type="journal article" date="2022" name="New Phytol.">
        <title>Ecological generalism drives hyperdiversity of secondary metabolite gene clusters in xylarialean endophytes.</title>
        <authorList>
            <person name="Franco M.E.E."/>
            <person name="Wisecaver J.H."/>
            <person name="Arnold A.E."/>
            <person name="Ju Y.M."/>
            <person name="Slot J.C."/>
            <person name="Ahrendt S."/>
            <person name="Moore L.P."/>
            <person name="Eastman K.E."/>
            <person name="Scott K."/>
            <person name="Konkel Z."/>
            <person name="Mondo S.J."/>
            <person name="Kuo A."/>
            <person name="Hayes R.D."/>
            <person name="Haridas S."/>
            <person name="Andreopoulos B."/>
            <person name="Riley R."/>
            <person name="LaButti K."/>
            <person name="Pangilinan J."/>
            <person name="Lipzen A."/>
            <person name="Amirebrahimi M."/>
            <person name="Yan J."/>
            <person name="Adam C."/>
            <person name="Keymanesh K."/>
            <person name="Ng V."/>
            <person name="Louie K."/>
            <person name="Northen T."/>
            <person name="Drula E."/>
            <person name="Henrissat B."/>
            <person name="Hsieh H.M."/>
            <person name="Youens-Clark K."/>
            <person name="Lutzoni F."/>
            <person name="Miadlikowska J."/>
            <person name="Eastwood D.C."/>
            <person name="Hamelin R.C."/>
            <person name="Grigoriev I.V."/>
            <person name="U'Ren J.M."/>
        </authorList>
    </citation>
    <scope>NUCLEOTIDE SEQUENCE [LARGE SCALE GENOMIC DNA]</scope>
    <source>
        <strain evidence="1 2">ER1909</strain>
    </source>
</reference>
<gene>
    <name evidence="1" type="ORF">F4821DRAFT_220937</name>
</gene>
<comment type="caution">
    <text evidence="1">The sequence shown here is derived from an EMBL/GenBank/DDBJ whole genome shotgun (WGS) entry which is preliminary data.</text>
</comment>
<evidence type="ECO:0000313" key="2">
    <source>
        <dbReference type="Proteomes" id="UP001497680"/>
    </source>
</evidence>
<accession>A0ACC0DN21</accession>
<sequence length="969" mass="109440">MPLPLPIPSKAAIHALRGIALGTSCAIGVIVEDRRRKISTLKTAVSNKEKLRSAKQYHGMANPAALQLDDAIFEDELHWHQLEDSPRTAAHDYPLVKGRRRRNSTPYTSLEAETSVSLKPRDISESSSSPTAARTQSSSPQHTQRNTAPSLNDLRGLPTYLQTKNKSAVPVREQRSDKIDQVIEQINRILAGRDEERLDRALNVFFRSSQTYNPSKGLDDTWVALSARLSKKCQEEGRWEDATKVLSVTISAGPLDERTFYDHNPLSIIEHWSSQTDENGHCPPDAIAAASHLFLASFKEKPKSHYAEVERIGTQLLALNLQSHNSPVAHSIYWRVLGQLQYPEKFTGQAIHEFFRHEDHKSVVKYFLLNYSKMNPGKVNYNVVVDCVVMSVEQLKGCKAGEVIRALVEMNRPGRCQWRIRSRWPMKLLHSYWYRQHDFPGTLAFFDEILSSGMLDKVGHPMGVYRSMVEISIKAGETDMAKYFYDEVVNKFPDMGNDIALKGFVAWAFAKTGDWDSVFEVFTEMQTLKHGQEDNYNSAFIQVLKLFAETHSVSEVRDFISKYKTDFDISMHRYMVTIVANMYGRNRDMPGFMSWLAYCSSAGFALDSGLCNAVLYNCSTQWNYPYPALRLLYLQIRKLDPTLIDNVTRRIMTQSAIAAGTSFRESQIVHSPHPRVILPNTLWHAGRTTQSRDVRIAMQGELMSDKPAKALSIYKRALEYGMPFCPYCLRLAVVANLRIPQKGPSSAMTLIETAHRQGEDVGPAVSEFIKLQLGNMKAGSGDTLLFMRNIVSQFETMHVVIDSSVLIEMASTCNDLGHFEKAIALCKLAADRGNYASVCFSRPSILVVLKAYSRLLDLEGLNQLIDDLLVSNYSTDKTVYGHFKATKRTVRKMHANETVKAVLDIIERGIREMKTRRTKSMADAKVISQETLRIMQDALADMQSNKTPTASQDIEENEQAQHREVAIET</sequence>
<protein>
    <submittedName>
        <fullName evidence="1">Uncharacterized protein</fullName>
    </submittedName>
</protein>
<keyword evidence="2" id="KW-1185">Reference proteome</keyword>
<name>A0ACC0DN21_9PEZI</name>
<dbReference type="Proteomes" id="UP001497680">
    <property type="component" value="Unassembled WGS sequence"/>
</dbReference>
<dbReference type="EMBL" id="MU394280">
    <property type="protein sequence ID" value="KAI6093580.1"/>
    <property type="molecule type" value="Genomic_DNA"/>
</dbReference>
<evidence type="ECO:0000313" key="1">
    <source>
        <dbReference type="EMBL" id="KAI6093580.1"/>
    </source>
</evidence>
<organism evidence="1 2">
    <name type="scientific">Hypoxylon rubiginosum</name>
    <dbReference type="NCBI Taxonomy" id="110542"/>
    <lineage>
        <taxon>Eukaryota</taxon>
        <taxon>Fungi</taxon>
        <taxon>Dikarya</taxon>
        <taxon>Ascomycota</taxon>
        <taxon>Pezizomycotina</taxon>
        <taxon>Sordariomycetes</taxon>
        <taxon>Xylariomycetidae</taxon>
        <taxon>Xylariales</taxon>
        <taxon>Hypoxylaceae</taxon>
        <taxon>Hypoxylon</taxon>
    </lineage>
</organism>
<proteinExistence type="predicted"/>